<reference evidence="2 3" key="1">
    <citation type="submission" date="2017-08" db="EMBL/GenBank/DDBJ databases">
        <title>Infants hospitalized years apart are colonized by the same room-sourced microbial strains.</title>
        <authorList>
            <person name="Brooks B."/>
            <person name="Olm M.R."/>
            <person name="Firek B.A."/>
            <person name="Baker R."/>
            <person name="Thomas B.C."/>
            <person name="Morowitz M.J."/>
            <person name="Banfield J.F."/>
        </authorList>
    </citation>
    <scope>NUCLEOTIDE SEQUENCE [LARGE SCALE GENOMIC DNA]</scope>
    <source>
        <strain evidence="2">S2_003_000_R2_14</strain>
    </source>
</reference>
<gene>
    <name evidence="2" type="ORF">DI536_13935</name>
</gene>
<proteinExistence type="predicted"/>
<accession>A0A2W5TFH6</accession>
<sequence length="90" mass="9043">MGTRFHDASVTMPASSRPGTHVPPSKLPGTSASLKPPGTNGGAPESRVPASTCPTPLSGGSTTSETQAVTTPHRASTRNRTAANPARHGS</sequence>
<feature type="region of interest" description="Disordered" evidence="1">
    <location>
        <begin position="1"/>
        <end position="90"/>
    </location>
</feature>
<comment type="caution">
    <text evidence="2">The sequence shown here is derived from an EMBL/GenBank/DDBJ whole genome shotgun (WGS) entry which is preliminary data.</text>
</comment>
<organism evidence="2 3">
    <name type="scientific">Archangium gephyra</name>
    <dbReference type="NCBI Taxonomy" id="48"/>
    <lineage>
        <taxon>Bacteria</taxon>
        <taxon>Pseudomonadati</taxon>
        <taxon>Myxococcota</taxon>
        <taxon>Myxococcia</taxon>
        <taxon>Myxococcales</taxon>
        <taxon>Cystobacterineae</taxon>
        <taxon>Archangiaceae</taxon>
        <taxon>Archangium</taxon>
    </lineage>
</organism>
<dbReference type="Proteomes" id="UP000249061">
    <property type="component" value="Unassembled WGS sequence"/>
</dbReference>
<dbReference type="EMBL" id="QFQP01000011">
    <property type="protein sequence ID" value="PZR12677.1"/>
    <property type="molecule type" value="Genomic_DNA"/>
</dbReference>
<protein>
    <submittedName>
        <fullName evidence="2">Uncharacterized protein</fullName>
    </submittedName>
</protein>
<evidence type="ECO:0000313" key="3">
    <source>
        <dbReference type="Proteomes" id="UP000249061"/>
    </source>
</evidence>
<feature type="compositionally biased region" description="Polar residues" evidence="1">
    <location>
        <begin position="52"/>
        <end position="82"/>
    </location>
</feature>
<name>A0A2W5TFH6_9BACT</name>
<evidence type="ECO:0000256" key="1">
    <source>
        <dbReference type="SAM" id="MobiDB-lite"/>
    </source>
</evidence>
<evidence type="ECO:0000313" key="2">
    <source>
        <dbReference type="EMBL" id="PZR12677.1"/>
    </source>
</evidence>
<dbReference type="AlphaFoldDB" id="A0A2W5TFH6"/>